<proteinExistence type="predicted"/>
<protein>
    <submittedName>
        <fullName evidence="1">Uncharacterized protein</fullName>
    </submittedName>
</protein>
<evidence type="ECO:0000313" key="2">
    <source>
        <dbReference type="Proteomes" id="UP000664925"/>
    </source>
</evidence>
<reference evidence="1" key="1">
    <citation type="submission" date="2021-02" db="EMBL/GenBank/DDBJ databases">
        <authorList>
            <person name="Johnson B.J."/>
            <person name="Isenhart S.H."/>
            <person name="Brown D.K."/>
            <person name="Kleven A.S."/>
            <person name="Bohn B.R."/>
            <person name="Martinez L.A."/>
            <person name="Garcia C.A."/>
            <person name="Zack K.M."/>
            <person name="Garlena R.A."/>
            <person name="Russell D.A."/>
            <person name="Jacobs-Sera D."/>
            <person name="Hatfull G.F."/>
        </authorList>
    </citation>
    <scope>NUCLEOTIDE SEQUENCE</scope>
</reference>
<gene>
    <name evidence="1" type="primary">46</name>
    <name evidence="1" type="ORF">SEA_PRAIRIE_46</name>
</gene>
<evidence type="ECO:0000313" key="1">
    <source>
        <dbReference type="EMBL" id="QTF82143.1"/>
    </source>
</evidence>
<dbReference type="EMBL" id="MW601223">
    <property type="protein sequence ID" value="QTF82143.1"/>
    <property type="molecule type" value="Genomic_DNA"/>
</dbReference>
<sequence length="78" mass="9083">MSAHPELRLYPETTLREIDSVIEEIRERMCDRLDEVADRLGLSLGDVATILRVRQGESYAEDYEDWVLDATNNEQDKK</sequence>
<dbReference type="Proteomes" id="UP000664925">
    <property type="component" value="Segment"/>
</dbReference>
<organism evidence="1 2">
    <name type="scientific">Arthrobacter phage Prairie</name>
    <dbReference type="NCBI Taxonomy" id="2816463"/>
    <lineage>
        <taxon>Viruses</taxon>
        <taxon>Duplodnaviria</taxon>
        <taxon>Heunggongvirae</taxon>
        <taxon>Uroviricota</taxon>
        <taxon>Caudoviricetes</taxon>
        <taxon>Berryhillviridae</taxon>
        <taxon>Lilmacvirus</taxon>
        <taxon>Lilmacvirus prairie</taxon>
    </lineage>
</organism>
<accession>A0A8A5LS58</accession>
<keyword evidence="2" id="KW-1185">Reference proteome</keyword>
<name>A0A8A5LS58_9CAUD</name>